<keyword evidence="1" id="KW-1133">Transmembrane helix</keyword>
<evidence type="ECO:0000256" key="1">
    <source>
        <dbReference type="SAM" id="Phobius"/>
    </source>
</evidence>
<name>A0ABT3CUM0_9BACT</name>
<sequence length="204" mass="23879">MEVVILFILVFLLLFLGFLAFRLGQWIFAVKKRLVIFLALIVAVTLGEVINQVFFKKMEFVQSQVYLNLYLVKNPVKDPMVRNQSIREKAIEYLKSEIIGSNKPVYISEQSVLFYEYSKGFQFNIFQDAGTAYFLENEEDLGGFVSEELGMYTQYRLAEFYFDTCETDSTYYCGDVSYFDQGEFVKEDRLSRLVSVNHKTQKNF</sequence>
<reference evidence="2 3" key="1">
    <citation type="submission" date="2022-10" db="EMBL/GenBank/DDBJ databases">
        <title>Comparative genomics and taxonomic characterization of three novel marine species of genus Reichenbachiella exhibiting antioxidant and polysaccharide degradation activities.</title>
        <authorList>
            <person name="Muhammad N."/>
            <person name="Lee Y.-J."/>
            <person name="Ko J."/>
            <person name="Kim S.-G."/>
        </authorList>
    </citation>
    <scope>NUCLEOTIDE SEQUENCE [LARGE SCALE GENOMIC DNA]</scope>
    <source>
        <strain evidence="2 3">ABR2-5</strain>
    </source>
</reference>
<keyword evidence="1" id="KW-0472">Membrane</keyword>
<dbReference type="RefSeq" id="WP_264138221.1">
    <property type="nucleotide sequence ID" value="NZ_JAOYOD010000001.1"/>
</dbReference>
<evidence type="ECO:0000313" key="3">
    <source>
        <dbReference type="Proteomes" id="UP001300692"/>
    </source>
</evidence>
<feature type="transmembrane region" description="Helical" evidence="1">
    <location>
        <begin position="34"/>
        <end position="55"/>
    </location>
</feature>
<evidence type="ECO:0000313" key="2">
    <source>
        <dbReference type="EMBL" id="MCV9387396.1"/>
    </source>
</evidence>
<organism evidence="2 3">
    <name type="scientific">Reichenbachiella ulvae</name>
    <dbReference type="NCBI Taxonomy" id="2980104"/>
    <lineage>
        <taxon>Bacteria</taxon>
        <taxon>Pseudomonadati</taxon>
        <taxon>Bacteroidota</taxon>
        <taxon>Cytophagia</taxon>
        <taxon>Cytophagales</taxon>
        <taxon>Reichenbachiellaceae</taxon>
        <taxon>Reichenbachiella</taxon>
    </lineage>
</organism>
<keyword evidence="3" id="KW-1185">Reference proteome</keyword>
<accession>A0ABT3CUM0</accession>
<proteinExistence type="predicted"/>
<protein>
    <submittedName>
        <fullName evidence="2">Uncharacterized protein</fullName>
    </submittedName>
</protein>
<dbReference type="EMBL" id="JAOYOD010000001">
    <property type="protein sequence ID" value="MCV9387396.1"/>
    <property type="molecule type" value="Genomic_DNA"/>
</dbReference>
<gene>
    <name evidence="2" type="ORF">N7U62_12020</name>
</gene>
<comment type="caution">
    <text evidence="2">The sequence shown here is derived from an EMBL/GenBank/DDBJ whole genome shotgun (WGS) entry which is preliminary data.</text>
</comment>
<dbReference type="Proteomes" id="UP001300692">
    <property type="component" value="Unassembled WGS sequence"/>
</dbReference>
<keyword evidence="1" id="KW-0812">Transmembrane</keyword>